<proteinExistence type="predicted"/>
<gene>
    <name evidence="1" type="ORF">BLCOC_20040</name>
</gene>
<name>A0ABZ0UBP7_9FIRM</name>
<protein>
    <recommendedName>
        <fullName evidence="3">Transposase</fullName>
    </recommendedName>
</protein>
<dbReference type="Proteomes" id="UP001325248">
    <property type="component" value="Chromosome"/>
</dbReference>
<keyword evidence="2" id="KW-1185">Reference proteome</keyword>
<dbReference type="EMBL" id="CP136422">
    <property type="protein sequence ID" value="WPX73654.1"/>
    <property type="molecule type" value="Genomic_DNA"/>
</dbReference>
<evidence type="ECO:0000313" key="1">
    <source>
        <dbReference type="EMBL" id="WPX73654.1"/>
    </source>
</evidence>
<accession>A0ABZ0UBP7</accession>
<evidence type="ECO:0000313" key="2">
    <source>
        <dbReference type="Proteomes" id="UP001325248"/>
    </source>
</evidence>
<reference evidence="1" key="1">
    <citation type="submission" date="2023-10" db="EMBL/GenBank/DDBJ databases">
        <title>Genome sequence of Blautia coccoides DSM 935.</title>
        <authorList>
            <person name="Boeer T."/>
            <person name="Bengelsdorf F.R."/>
            <person name="Daniel R."/>
            <person name="Poehlein A."/>
        </authorList>
    </citation>
    <scope>NUCLEOTIDE SEQUENCE [LARGE SCALE GENOMIC DNA]</scope>
    <source>
        <strain evidence="1">DSM 935</strain>
    </source>
</reference>
<sequence length="64" mass="7638">MAEIVTTKFDIIRLHLVVDFVTYAIIFAKKIKPLEMSTYYGILIMREMLKFKNSNPLRFVEIKR</sequence>
<evidence type="ECO:0008006" key="3">
    <source>
        <dbReference type="Google" id="ProtNLM"/>
    </source>
</evidence>
<organism evidence="1 2">
    <name type="scientific">Blautia producta</name>
    <dbReference type="NCBI Taxonomy" id="33035"/>
    <lineage>
        <taxon>Bacteria</taxon>
        <taxon>Bacillati</taxon>
        <taxon>Bacillota</taxon>
        <taxon>Clostridia</taxon>
        <taxon>Lachnospirales</taxon>
        <taxon>Lachnospiraceae</taxon>
        <taxon>Blautia</taxon>
    </lineage>
</organism>